<proteinExistence type="predicted"/>
<protein>
    <submittedName>
        <fullName evidence="1">Uncharacterized protein</fullName>
    </submittedName>
</protein>
<reference evidence="1" key="1">
    <citation type="submission" date="2018-05" db="EMBL/GenBank/DDBJ databases">
        <authorList>
            <person name="Lanie J.A."/>
            <person name="Ng W.-L."/>
            <person name="Kazmierczak K.M."/>
            <person name="Andrzejewski T.M."/>
            <person name="Davidsen T.M."/>
            <person name="Wayne K.J."/>
            <person name="Tettelin H."/>
            <person name="Glass J.I."/>
            <person name="Rusch D."/>
            <person name="Podicherti R."/>
            <person name="Tsui H.-C.T."/>
            <person name="Winkler M.E."/>
        </authorList>
    </citation>
    <scope>NUCLEOTIDE SEQUENCE</scope>
</reference>
<dbReference type="EMBL" id="UINC01216111">
    <property type="protein sequence ID" value="SVE42115.1"/>
    <property type="molecule type" value="Genomic_DNA"/>
</dbReference>
<evidence type="ECO:0000313" key="1">
    <source>
        <dbReference type="EMBL" id="SVE42115.1"/>
    </source>
</evidence>
<gene>
    <name evidence="1" type="ORF">METZ01_LOCUS494969</name>
</gene>
<dbReference type="AlphaFoldDB" id="A0A383DCX7"/>
<name>A0A383DCX7_9ZZZZ</name>
<sequence length="129" mass="15070">MTMVDDSGKIWIRGTTRPEHGVRVGKLYFATGKEDSEIIECRVDEKYLWVDLHNKKKQCRTARRFALDLPTKTFGTLFSGFDNTQHADIRVSTYYDDGVEEFIVEEETYRSRNIGGMESELFWQMAGWD</sequence>
<accession>A0A383DCX7</accession>
<organism evidence="1">
    <name type="scientific">marine metagenome</name>
    <dbReference type="NCBI Taxonomy" id="408172"/>
    <lineage>
        <taxon>unclassified sequences</taxon>
        <taxon>metagenomes</taxon>
        <taxon>ecological metagenomes</taxon>
    </lineage>
</organism>